<evidence type="ECO:0000259" key="3">
    <source>
        <dbReference type="PROSITE" id="PS50110"/>
    </source>
</evidence>
<dbReference type="Gene3D" id="3.40.50.2300">
    <property type="match status" value="1"/>
</dbReference>
<dbReference type="CDD" id="cd00156">
    <property type="entry name" value="REC"/>
    <property type="match status" value="1"/>
</dbReference>
<protein>
    <submittedName>
        <fullName evidence="4">DNA binding domain-containing protein, excisionase family</fullName>
    </submittedName>
</protein>
<evidence type="ECO:0000256" key="2">
    <source>
        <dbReference type="PROSITE-ProRule" id="PRU00169"/>
    </source>
</evidence>
<dbReference type="SMART" id="SM00448">
    <property type="entry name" value="REC"/>
    <property type="match status" value="1"/>
</dbReference>
<dbReference type="InterPro" id="IPR011006">
    <property type="entry name" value="CheY-like_superfamily"/>
</dbReference>
<dbReference type="InterPro" id="IPR050595">
    <property type="entry name" value="Bact_response_regulator"/>
</dbReference>
<dbReference type="GO" id="GO:0003677">
    <property type="term" value="F:DNA binding"/>
    <property type="evidence" value="ECO:0007669"/>
    <property type="project" value="InterPro"/>
</dbReference>
<dbReference type="InterPro" id="IPR010093">
    <property type="entry name" value="SinI_DNA-bd"/>
</dbReference>
<evidence type="ECO:0000313" key="5">
    <source>
        <dbReference type="Proteomes" id="UP000198639"/>
    </source>
</evidence>
<dbReference type="Proteomes" id="UP000198639">
    <property type="component" value="Unassembled WGS sequence"/>
</dbReference>
<dbReference type="Pfam" id="PF12728">
    <property type="entry name" value="HTH_17"/>
    <property type="match status" value="1"/>
</dbReference>
<dbReference type="SUPFAM" id="SSF52172">
    <property type="entry name" value="CheY-like"/>
    <property type="match status" value="1"/>
</dbReference>
<dbReference type="RefSeq" id="WP_091876244.1">
    <property type="nucleotide sequence ID" value="NZ_FOLD01000028.1"/>
</dbReference>
<organism evidence="4 5">
    <name type="scientific">Massilia yuzhufengensis</name>
    <dbReference type="NCBI Taxonomy" id="1164594"/>
    <lineage>
        <taxon>Bacteria</taxon>
        <taxon>Pseudomonadati</taxon>
        <taxon>Pseudomonadota</taxon>
        <taxon>Betaproteobacteria</taxon>
        <taxon>Burkholderiales</taxon>
        <taxon>Oxalobacteraceae</taxon>
        <taxon>Telluria group</taxon>
        <taxon>Massilia</taxon>
    </lineage>
</organism>
<dbReference type="STRING" id="1164594.SAMN05216204_12838"/>
<reference evidence="5" key="1">
    <citation type="submission" date="2016-10" db="EMBL/GenBank/DDBJ databases">
        <authorList>
            <person name="Varghese N."/>
            <person name="Submissions S."/>
        </authorList>
    </citation>
    <scope>NUCLEOTIDE SEQUENCE [LARGE SCALE GENOMIC DNA]</scope>
    <source>
        <strain evidence="5">CGMCC 1.12041</strain>
    </source>
</reference>
<evidence type="ECO:0000313" key="4">
    <source>
        <dbReference type="EMBL" id="SFD55138.1"/>
    </source>
</evidence>
<dbReference type="PROSITE" id="PS50110">
    <property type="entry name" value="RESPONSE_REGULATORY"/>
    <property type="match status" value="1"/>
</dbReference>
<dbReference type="Pfam" id="PF00072">
    <property type="entry name" value="Response_reg"/>
    <property type="match status" value="1"/>
</dbReference>
<dbReference type="InterPro" id="IPR009061">
    <property type="entry name" value="DNA-bd_dom_put_sf"/>
</dbReference>
<feature type="modified residue" description="4-aspartylphosphate" evidence="2">
    <location>
        <position position="123"/>
    </location>
</feature>
<keyword evidence="5" id="KW-1185">Reference proteome</keyword>
<dbReference type="NCBIfam" id="TIGR01764">
    <property type="entry name" value="excise"/>
    <property type="match status" value="1"/>
</dbReference>
<proteinExistence type="predicted"/>
<sequence length="198" mass="21667">MPTLKEPVDVMTTQEAASYLGVSVSSVQKLVESGVLSAWRTQGGHRRIPREALLAYKGGLEPAGAQRAARSRLIVVEDDPMLRAVYAARIAQWELPLDLTICRSGYDGLIEIGVNAPDILLLDISMRGIDGYEIMETVLARPALRHVHIAIVTGLEREELDSRGGIPPGVAFFQKPLPLEQLRGFVTACCMHKQRAQA</sequence>
<feature type="domain" description="Response regulatory" evidence="3">
    <location>
        <begin position="72"/>
        <end position="190"/>
    </location>
</feature>
<dbReference type="GO" id="GO:0000160">
    <property type="term" value="P:phosphorelay signal transduction system"/>
    <property type="evidence" value="ECO:0007669"/>
    <property type="project" value="InterPro"/>
</dbReference>
<dbReference type="InterPro" id="IPR041657">
    <property type="entry name" value="HTH_17"/>
</dbReference>
<dbReference type="AlphaFoldDB" id="A0A1I1TDD3"/>
<name>A0A1I1TDD3_9BURK</name>
<dbReference type="PANTHER" id="PTHR44591">
    <property type="entry name" value="STRESS RESPONSE REGULATOR PROTEIN 1"/>
    <property type="match status" value="1"/>
</dbReference>
<dbReference type="SUPFAM" id="SSF46955">
    <property type="entry name" value="Putative DNA-binding domain"/>
    <property type="match status" value="1"/>
</dbReference>
<gene>
    <name evidence="4" type="ORF">SAMN05216204_12838</name>
</gene>
<accession>A0A1I1TDD3</accession>
<dbReference type="Gene3D" id="1.10.1660.10">
    <property type="match status" value="1"/>
</dbReference>
<dbReference type="OrthoDB" id="5416564at2"/>
<keyword evidence="1 2" id="KW-0597">Phosphoprotein</keyword>
<dbReference type="EMBL" id="FOLD01000028">
    <property type="protein sequence ID" value="SFD55138.1"/>
    <property type="molecule type" value="Genomic_DNA"/>
</dbReference>
<dbReference type="CDD" id="cd04762">
    <property type="entry name" value="HTH_MerR-trunc"/>
    <property type="match status" value="1"/>
</dbReference>
<evidence type="ECO:0000256" key="1">
    <source>
        <dbReference type="ARBA" id="ARBA00022553"/>
    </source>
</evidence>
<dbReference type="InterPro" id="IPR001789">
    <property type="entry name" value="Sig_transdc_resp-reg_receiver"/>
</dbReference>
<dbReference type="PANTHER" id="PTHR44591:SF23">
    <property type="entry name" value="CHEY SUBFAMILY"/>
    <property type="match status" value="1"/>
</dbReference>